<comment type="caution">
    <text evidence="3">The sequence shown here is derived from an EMBL/GenBank/DDBJ whole genome shotgun (WGS) entry which is preliminary data.</text>
</comment>
<gene>
    <name evidence="3" type="ORF">EA472_03205</name>
</gene>
<name>A0A3N6N0H4_NATCH</name>
<dbReference type="Proteomes" id="UP000281431">
    <property type="component" value="Unassembled WGS sequence"/>
</dbReference>
<evidence type="ECO:0000256" key="1">
    <source>
        <dbReference type="SAM" id="MobiDB-lite"/>
    </source>
</evidence>
<keyword evidence="4" id="KW-1185">Reference proteome</keyword>
<proteinExistence type="predicted"/>
<protein>
    <submittedName>
        <fullName evidence="3">Uncharacterized protein</fullName>
    </submittedName>
</protein>
<organism evidence="3 4">
    <name type="scientific">Natrarchaeobius chitinivorans</name>
    <dbReference type="NCBI Taxonomy" id="1679083"/>
    <lineage>
        <taxon>Archaea</taxon>
        <taxon>Methanobacteriati</taxon>
        <taxon>Methanobacteriota</taxon>
        <taxon>Stenosarchaea group</taxon>
        <taxon>Halobacteria</taxon>
        <taxon>Halobacteriales</taxon>
        <taxon>Natrialbaceae</taxon>
        <taxon>Natrarchaeobius</taxon>
    </lineage>
</organism>
<keyword evidence="2" id="KW-0472">Membrane</keyword>
<reference evidence="3 4" key="1">
    <citation type="submission" date="2018-10" db="EMBL/GenBank/DDBJ databases">
        <title>Natrarchaeobius chitinivorans gen. nov., sp. nov., and Natrarchaeobius haloalkaliphilus sp. nov., alkaliphilic, chitin-utilizing haloarchaea from hypersaline alkaline lakes.</title>
        <authorList>
            <person name="Sorokin D.Y."/>
            <person name="Elcheninov A.G."/>
            <person name="Kostrikina N.A."/>
            <person name="Bale N.J."/>
            <person name="Sinninghe Damste J.S."/>
            <person name="Khijniak T.V."/>
            <person name="Kublanov I.V."/>
            <person name="Toshchakov S.V."/>
        </authorList>
    </citation>
    <scope>NUCLEOTIDE SEQUENCE [LARGE SCALE GENOMIC DNA]</scope>
    <source>
        <strain evidence="3 4">AArcht7</strain>
    </source>
</reference>
<feature type="region of interest" description="Disordered" evidence="1">
    <location>
        <begin position="54"/>
        <end position="77"/>
    </location>
</feature>
<dbReference type="EMBL" id="REFZ01000002">
    <property type="protein sequence ID" value="RQH02322.1"/>
    <property type="molecule type" value="Genomic_DNA"/>
</dbReference>
<sequence length="77" mass="8459">MLVMIPLHQSELLGLMSTSTLVFGWIPLQLAYDVTLILSGVVILYAMYRMAPEPPEEHEPTIEGGEETETKAVGGDQ</sequence>
<keyword evidence="2" id="KW-1133">Transmembrane helix</keyword>
<keyword evidence="2" id="KW-0812">Transmembrane</keyword>
<dbReference type="AlphaFoldDB" id="A0A3N6N0H4"/>
<evidence type="ECO:0000256" key="2">
    <source>
        <dbReference type="SAM" id="Phobius"/>
    </source>
</evidence>
<feature type="transmembrane region" description="Helical" evidence="2">
    <location>
        <begin position="20"/>
        <end position="48"/>
    </location>
</feature>
<accession>A0A3N6N0H4</accession>
<evidence type="ECO:0000313" key="4">
    <source>
        <dbReference type="Proteomes" id="UP000281431"/>
    </source>
</evidence>
<evidence type="ECO:0000313" key="3">
    <source>
        <dbReference type="EMBL" id="RQH02322.1"/>
    </source>
</evidence>